<dbReference type="InterPro" id="IPR043504">
    <property type="entry name" value="Peptidase_S1_PA_chymotrypsin"/>
</dbReference>
<dbReference type="PANTHER" id="PTHR43343:SF3">
    <property type="entry name" value="PROTEASE DO-LIKE 8, CHLOROPLASTIC"/>
    <property type="match status" value="1"/>
</dbReference>
<keyword evidence="2 5" id="KW-0645">Protease</keyword>
<comment type="caution">
    <text evidence="5">The sequence shown here is derived from an EMBL/GenBank/DDBJ whole genome shotgun (WGS) entry which is preliminary data.</text>
</comment>
<sequence>MKCRIWGVLLVVVVASTGVGTGVATGRQATPQQAGCDYVSLYDETIDSVVSIQTPIGQGSGFVYRKGDVNDSSYVVTNAHVVGDAEEVLVRFSQGQTVAGTVVGSDVFADLAVVRVNQTPGYADALAVAEQTPPHGQKVAALGNPFGLEETITHGIISGVNRTLPTVFGFSIPSVVQTDTPISPGNSGGPLVTCQGEVVGINTAGIASAGAENIGFAVPSTVIDAVVPTLTRTGEYEHGFLGVSTTQVTPPLVAANNFSVSEGAYVVSTVQGTPAADKLRGASQFTFVNGTRVPVGGDVIVSVDGRDVDSGEVLTSYLFTHVRAGENVTLTVVRDGERRQVNVTLAERPELPEQQPPVTG</sequence>
<dbReference type="InterPro" id="IPR051201">
    <property type="entry name" value="Chloro_Bact_Ser_Proteases"/>
</dbReference>
<dbReference type="PROSITE" id="PS50042">
    <property type="entry name" value="CNMP_BINDING_3"/>
    <property type="match status" value="1"/>
</dbReference>
<dbReference type="AlphaFoldDB" id="A0ABD6CDA3"/>
<evidence type="ECO:0000259" key="4">
    <source>
        <dbReference type="PROSITE" id="PS50042"/>
    </source>
</evidence>
<gene>
    <name evidence="5" type="ORF">ACFR9U_11160</name>
</gene>
<dbReference type="Proteomes" id="UP001597119">
    <property type="component" value="Unassembled WGS sequence"/>
</dbReference>
<feature type="domain" description="Cyclic nucleotide-binding" evidence="4">
    <location>
        <begin position="63"/>
        <end position="130"/>
    </location>
</feature>
<evidence type="ECO:0000313" key="5">
    <source>
        <dbReference type="EMBL" id="MFD1587545.1"/>
    </source>
</evidence>
<name>A0ABD6CDA3_9EURY</name>
<evidence type="ECO:0000256" key="3">
    <source>
        <dbReference type="ARBA" id="ARBA00022801"/>
    </source>
</evidence>
<dbReference type="InterPro" id="IPR001940">
    <property type="entry name" value="Peptidase_S1C"/>
</dbReference>
<dbReference type="RefSeq" id="WP_247373091.1">
    <property type="nucleotide sequence ID" value="NZ_JALLGV010000001.1"/>
</dbReference>
<keyword evidence="6" id="KW-1185">Reference proteome</keyword>
<reference evidence="5 6" key="1">
    <citation type="journal article" date="2019" name="Int. J. Syst. Evol. Microbiol.">
        <title>The Global Catalogue of Microorganisms (GCM) 10K type strain sequencing project: providing services to taxonomists for standard genome sequencing and annotation.</title>
        <authorList>
            <consortium name="The Broad Institute Genomics Platform"/>
            <consortium name="The Broad Institute Genome Sequencing Center for Infectious Disease"/>
            <person name="Wu L."/>
            <person name="Ma J."/>
        </authorList>
    </citation>
    <scope>NUCLEOTIDE SEQUENCE [LARGE SCALE GENOMIC DNA]</scope>
    <source>
        <strain evidence="5 6">CGMCC 1.12125</strain>
    </source>
</reference>
<evidence type="ECO:0000256" key="1">
    <source>
        <dbReference type="ARBA" id="ARBA00010541"/>
    </source>
</evidence>
<dbReference type="InterPro" id="IPR009003">
    <property type="entry name" value="Peptidase_S1_PA"/>
</dbReference>
<dbReference type="GO" id="GO:0006508">
    <property type="term" value="P:proteolysis"/>
    <property type="evidence" value="ECO:0007669"/>
    <property type="project" value="UniProtKB-KW"/>
</dbReference>
<proteinExistence type="inferred from homology"/>
<dbReference type="EC" id="3.4.21.-" evidence="5"/>
<comment type="similarity">
    <text evidence="1">Belongs to the peptidase S1C family.</text>
</comment>
<keyword evidence="3 5" id="KW-0378">Hydrolase</keyword>
<dbReference type="SUPFAM" id="SSF50156">
    <property type="entry name" value="PDZ domain-like"/>
    <property type="match status" value="1"/>
</dbReference>
<dbReference type="Gene3D" id="2.40.10.10">
    <property type="entry name" value="Trypsin-like serine proteases"/>
    <property type="match status" value="2"/>
</dbReference>
<dbReference type="Gene3D" id="2.30.42.10">
    <property type="match status" value="1"/>
</dbReference>
<evidence type="ECO:0000313" key="6">
    <source>
        <dbReference type="Proteomes" id="UP001597119"/>
    </source>
</evidence>
<dbReference type="InterPro" id="IPR036034">
    <property type="entry name" value="PDZ_sf"/>
</dbReference>
<dbReference type="PRINTS" id="PR00834">
    <property type="entry name" value="PROTEASES2C"/>
</dbReference>
<dbReference type="InterPro" id="IPR000595">
    <property type="entry name" value="cNMP-bd_dom"/>
</dbReference>
<evidence type="ECO:0000256" key="2">
    <source>
        <dbReference type="ARBA" id="ARBA00022670"/>
    </source>
</evidence>
<dbReference type="Pfam" id="PF13180">
    <property type="entry name" value="PDZ_2"/>
    <property type="match status" value="1"/>
</dbReference>
<dbReference type="EMBL" id="JBHUDJ010000003">
    <property type="protein sequence ID" value="MFD1587545.1"/>
    <property type="molecule type" value="Genomic_DNA"/>
</dbReference>
<protein>
    <submittedName>
        <fullName evidence="5">S1C family serine protease</fullName>
        <ecNumber evidence="5">3.4.21.-</ecNumber>
    </submittedName>
</protein>
<dbReference type="Pfam" id="PF13365">
    <property type="entry name" value="Trypsin_2"/>
    <property type="match status" value="1"/>
</dbReference>
<dbReference type="SUPFAM" id="SSF50494">
    <property type="entry name" value="Trypsin-like serine proteases"/>
    <property type="match status" value="1"/>
</dbReference>
<organism evidence="5 6">
    <name type="scientific">Halorientalis brevis</name>
    <dbReference type="NCBI Taxonomy" id="1126241"/>
    <lineage>
        <taxon>Archaea</taxon>
        <taxon>Methanobacteriati</taxon>
        <taxon>Methanobacteriota</taxon>
        <taxon>Stenosarchaea group</taxon>
        <taxon>Halobacteria</taxon>
        <taxon>Halobacteriales</taxon>
        <taxon>Haloarculaceae</taxon>
        <taxon>Halorientalis</taxon>
    </lineage>
</organism>
<dbReference type="InterPro" id="IPR001478">
    <property type="entry name" value="PDZ"/>
</dbReference>
<dbReference type="GO" id="GO:0008233">
    <property type="term" value="F:peptidase activity"/>
    <property type="evidence" value="ECO:0007669"/>
    <property type="project" value="UniProtKB-KW"/>
</dbReference>
<accession>A0ABD6CDA3</accession>
<dbReference type="PANTHER" id="PTHR43343">
    <property type="entry name" value="PEPTIDASE S12"/>
    <property type="match status" value="1"/>
</dbReference>